<name>A0A0A8Z9P4_ARUDO</name>
<reference evidence="1" key="2">
    <citation type="journal article" date="2015" name="Data Brief">
        <title>Shoot transcriptome of the giant reed, Arundo donax.</title>
        <authorList>
            <person name="Barrero R.A."/>
            <person name="Guerrero F.D."/>
            <person name="Moolhuijzen P."/>
            <person name="Goolsby J.A."/>
            <person name="Tidwell J."/>
            <person name="Bellgard S.E."/>
            <person name="Bellgard M.I."/>
        </authorList>
    </citation>
    <scope>NUCLEOTIDE SEQUENCE</scope>
    <source>
        <tissue evidence="1">Shoot tissue taken approximately 20 cm above the soil surface</tissue>
    </source>
</reference>
<accession>A0A0A8Z9P4</accession>
<reference evidence="1" key="1">
    <citation type="submission" date="2014-09" db="EMBL/GenBank/DDBJ databases">
        <authorList>
            <person name="Magalhaes I.L.F."/>
            <person name="Oliveira U."/>
            <person name="Santos F.R."/>
            <person name="Vidigal T.H.D.A."/>
            <person name="Brescovit A.D."/>
            <person name="Santos A.J."/>
        </authorList>
    </citation>
    <scope>NUCLEOTIDE SEQUENCE</scope>
    <source>
        <tissue evidence="1">Shoot tissue taken approximately 20 cm above the soil surface</tissue>
    </source>
</reference>
<dbReference type="AlphaFoldDB" id="A0A0A8Z9P4"/>
<proteinExistence type="predicted"/>
<sequence length="34" mass="4117">MIYPIFSVKQLCKIHCFHIDQSENEEWSLSKSKF</sequence>
<evidence type="ECO:0000313" key="1">
    <source>
        <dbReference type="EMBL" id="JAD36089.1"/>
    </source>
</evidence>
<protein>
    <submittedName>
        <fullName evidence="1">Uncharacterized protein</fullName>
    </submittedName>
</protein>
<organism evidence="1">
    <name type="scientific">Arundo donax</name>
    <name type="common">Giant reed</name>
    <name type="synonym">Donax arundinaceus</name>
    <dbReference type="NCBI Taxonomy" id="35708"/>
    <lineage>
        <taxon>Eukaryota</taxon>
        <taxon>Viridiplantae</taxon>
        <taxon>Streptophyta</taxon>
        <taxon>Embryophyta</taxon>
        <taxon>Tracheophyta</taxon>
        <taxon>Spermatophyta</taxon>
        <taxon>Magnoliopsida</taxon>
        <taxon>Liliopsida</taxon>
        <taxon>Poales</taxon>
        <taxon>Poaceae</taxon>
        <taxon>PACMAD clade</taxon>
        <taxon>Arundinoideae</taxon>
        <taxon>Arundineae</taxon>
        <taxon>Arundo</taxon>
    </lineage>
</organism>
<dbReference type="EMBL" id="GBRH01261806">
    <property type="protein sequence ID" value="JAD36089.1"/>
    <property type="molecule type" value="Transcribed_RNA"/>
</dbReference>